<dbReference type="AlphaFoldDB" id="A0A4Y2DJV9"/>
<sequence>MNKIFELDNTDYYYYDDDIESFEYGEVRQKNSDNSMENATYHFFIQDTNTNILYSNGYLQQKLKIVNDNGTAITDENVALVNGGGLINANRFTLVTTEIESNINYSALKRQVLGLMHFTPDYSSSEATNVLFYMDTSNTSDRKPLKYYGTWLDATKITDFFKNLGTNEKCNQGFTERRKFTKDGKTVTIWVPSKYVFDFFREYKKVITGLQVKFEFQRNHSNNMVYTDE</sequence>
<dbReference type="EMBL" id="BGPR01000382">
    <property type="protein sequence ID" value="GBM17093.1"/>
    <property type="molecule type" value="Genomic_DNA"/>
</dbReference>
<accession>A0A4Y2DJV9</accession>
<protein>
    <submittedName>
        <fullName evidence="1">Uncharacterized protein</fullName>
    </submittedName>
</protein>
<name>A0A4Y2DJV9_ARAVE</name>
<organism evidence="1 2">
    <name type="scientific">Araneus ventricosus</name>
    <name type="common">Orbweaver spider</name>
    <name type="synonym">Epeira ventricosa</name>
    <dbReference type="NCBI Taxonomy" id="182803"/>
    <lineage>
        <taxon>Eukaryota</taxon>
        <taxon>Metazoa</taxon>
        <taxon>Ecdysozoa</taxon>
        <taxon>Arthropoda</taxon>
        <taxon>Chelicerata</taxon>
        <taxon>Arachnida</taxon>
        <taxon>Araneae</taxon>
        <taxon>Araneomorphae</taxon>
        <taxon>Entelegynae</taxon>
        <taxon>Araneoidea</taxon>
        <taxon>Araneidae</taxon>
        <taxon>Araneus</taxon>
    </lineage>
</organism>
<gene>
    <name evidence="1" type="ORF">AVEN_133348_1</name>
</gene>
<proteinExistence type="predicted"/>
<evidence type="ECO:0000313" key="1">
    <source>
        <dbReference type="EMBL" id="GBM17093.1"/>
    </source>
</evidence>
<keyword evidence="2" id="KW-1185">Reference proteome</keyword>
<evidence type="ECO:0000313" key="2">
    <source>
        <dbReference type="Proteomes" id="UP000499080"/>
    </source>
</evidence>
<reference evidence="1 2" key="1">
    <citation type="journal article" date="2019" name="Sci. Rep.">
        <title>Orb-weaving spider Araneus ventricosus genome elucidates the spidroin gene catalogue.</title>
        <authorList>
            <person name="Kono N."/>
            <person name="Nakamura H."/>
            <person name="Ohtoshi R."/>
            <person name="Moran D.A.P."/>
            <person name="Shinohara A."/>
            <person name="Yoshida Y."/>
            <person name="Fujiwara M."/>
            <person name="Mori M."/>
            <person name="Tomita M."/>
            <person name="Arakawa K."/>
        </authorList>
    </citation>
    <scope>NUCLEOTIDE SEQUENCE [LARGE SCALE GENOMIC DNA]</scope>
</reference>
<dbReference type="Proteomes" id="UP000499080">
    <property type="component" value="Unassembled WGS sequence"/>
</dbReference>
<comment type="caution">
    <text evidence="1">The sequence shown here is derived from an EMBL/GenBank/DDBJ whole genome shotgun (WGS) entry which is preliminary data.</text>
</comment>